<keyword evidence="2" id="KW-1185">Reference proteome</keyword>
<organism evidence="1 2">
    <name type="scientific">Streptomyces laculatispora</name>
    <dbReference type="NCBI Taxonomy" id="887464"/>
    <lineage>
        <taxon>Bacteria</taxon>
        <taxon>Bacillati</taxon>
        <taxon>Actinomycetota</taxon>
        <taxon>Actinomycetes</taxon>
        <taxon>Kitasatosporales</taxon>
        <taxon>Streptomycetaceae</taxon>
        <taxon>Streptomyces</taxon>
    </lineage>
</organism>
<evidence type="ECO:0000313" key="2">
    <source>
        <dbReference type="Proteomes" id="UP001229952"/>
    </source>
</evidence>
<accession>A0ABY9IDP5</accession>
<sequence>MTTPLLDFVKPLLPGVFDRIVLPPGIRLLLVHLSTDLPLPAGPSAAPLSGDARATADDSAGGFAQLSIDPLGPPIPFDLRLTGPSAVPSGFQLDLKPADGLLELPAACVPAAVEVDAAGRRTLVAQTGGGKVALTLNGAEPLAIRVEGGVDSPAQQGIVVLDAAGQGLGTIGTSPAAFLLGTQGFGLHLPGGLTVDSSATRAPAPVTNGTGGPAPSEAPGWEGVAIRRAELFLPEATPLVGSGPIPVELDLGLPNGLYGRTEAHVPADGSRPAFDVTVVWDDPGATSLASTLPASIEIRTEWNLDQATAPPGLGTIELLGGRPLRVTGRFSRRPGTSDFDFGLVVEAGGDQGLLSVTGHDTAGKVVVTAAALATAFMADADPPTPAQTSYDGFGATLHMLLVAAAGLSAFLDDGTVVLHAVEVDAGLGSAGTKVTLRVDYSVDVQIKTIDLGFMSIGMKPSVPMRLRYRNVRLLVDFAQSGLERFHLSYGEADIDVEDPGGWQIQSPGTLSDLFDVLGSRSGHGSQWFEIDLRFALDLGPVKVSGVTVRVTLGPGGALHPEVRGLDAALVLPGLFEARGKASLGAGKLDLALAAHILPLNVAAFADLSYKDCGDGVNELVLALGVDLPGPVPLANSGLGLYGLGGIFGVNAALPSPGPEDDPILFQLGLDPFDAGSYACAPDGSVFGLGLVVGTAPDLGFTFSAKGVVVIGLPDVAVRASLQGHILSPRIQMTDSLGPPGEGATFIGALAVAGDGVTVAMRGHYEVPVLFTLDVPFGARFPNHGRDWYVRLGSDGQPGRGPGLVQAKVLPDFLNINAWAFFMVEGDGIAHLGGIPALSPTGFSLGFGAGFTAVYGIPLIHVDISASVILALGTRPLLLGGVGHLSGSLHLGPVSIGASAEVSFLIAPELGDTWVRFEVCGEVDLFFFSLEGCVTIELGQKGTAVPDPVDWPLESVALADHRYTKMADAVGAPVPPPVDGLPVVWPDVIPLLQFTNGPADGLRPGPFHDRLAWNPTAVGSGIVGNDRLSYTYTLTSVDLTAIDPATGNETPVPGQLEAAWQDIRTGAPGEPGARELALLSWESALWTRKLVDGAVNDPNDPVPAIAHRCRTEFSAQPGWALGSLGNRHGPGEVWNLPTEPGPGPFSSVFDVSVAAQWWGVPIDDATAGFFPYVFPLRLGAPTVFDEPLPVIGRGFTGDFALPHVAGLPLDRDPDESAPGIGEVPVRAVLSFSEPLLDPCLGLRLPDWPPGRADQVRISLIGPDGTVPFPGTGTVTFPGTGAEPVPGDAEVRSYASEGGPYTAIVLEYHAALAPEVLGVRAVSVRAQGNAEAATQADSSAGQAAAAKAHTVTPRPMLSPDTVYRIDIGVEGQGRRDGATGPVVPHVESYWFRTADMSGPAPSNGTQYPQGTTSALALKHYEDYAAAPAVLLRTDRFDPAYLERYVLSWMPEDKAGSWFLDDPVGVQLEVSHVPDLAAAYDHDTLVRVRRTDPTRGHPDPFEEQAFPAADIWQAGVSNLQPQADLRLYGATNTAGSCPYPRPGATLGGRPLQPLSDYELSLAFPFLDSAGSGQSGGSAIRGGVFTTSRYTGPHTLLADLGFVPPGAEGGHITGDVRVDRIPVAVGDITADGALEHALAMLALGRPSPTHEGRTTALWTDDGGTWVLHGVLLEAPEPIHRPDSLDLVDFGGRLRVNSLDCGGQPFPGIIRSASGDRLLFLTGSPVVPTGPLTLAVTLQDVPLEAATVPVDTALSCPAPPVPGFAKDLP</sequence>
<dbReference type="Proteomes" id="UP001229952">
    <property type="component" value="Chromosome"/>
</dbReference>
<gene>
    <name evidence="1" type="ORF">P8A22_37295</name>
</gene>
<proteinExistence type="predicted"/>
<evidence type="ECO:0000313" key="1">
    <source>
        <dbReference type="EMBL" id="WLQ45050.1"/>
    </source>
</evidence>
<dbReference type="EMBL" id="CP120992">
    <property type="protein sequence ID" value="WLQ45050.1"/>
    <property type="molecule type" value="Genomic_DNA"/>
</dbReference>
<reference evidence="1 2" key="1">
    <citation type="submission" date="2023-03" db="EMBL/GenBank/DDBJ databases">
        <title>Isolation and description of six Streptomyces strains from soil environments, able to metabolize different microbial glucans.</title>
        <authorList>
            <person name="Widen T."/>
            <person name="Larsbrink J."/>
        </authorList>
    </citation>
    <scope>NUCLEOTIDE SEQUENCE [LARGE SCALE GENOMIC DNA]</scope>
    <source>
        <strain evidence="1 2">Mut2</strain>
    </source>
</reference>
<protein>
    <submittedName>
        <fullName evidence="1">Uncharacterized protein</fullName>
    </submittedName>
</protein>
<dbReference type="RefSeq" id="WP_306092262.1">
    <property type="nucleotide sequence ID" value="NZ_CP120992.1"/>
</dbReference>
<name>A0ABY9IDP5_9ACTN</name>